<gene>
    <name evidence="1" type="ORF">SODALDRAFT_361207</name>
</gene>
<reference evidence="1 2" key="1">
    <citation type="journal article" date="2018" name="Mol. Ecol.">
        <title>The obligate alkalophilic soda-lake fungus Sodiomyces alkalinus has shifted to a protein diet.</title>
        <authorList>
            <person name="Grum-Grzhimaylo A.A."/>
            <person name="Falkoski D.L."/>
            <person name="van den Heuvel J."/>
            <person name="Valero-Jimenez C.A."/>
            <person name="Min B."/>
            <person name="Choi I.G."/>
            <person name="Lipzen A."/>
            <person name="Daum C.G."/>
            <person name="Aanen D.K."/>
            <person name="Tsang A."/>
            <person name="Henrissat B."/>
            <person name="Bilanenko E.N."/>
            <person name="de Vries R.P."/>
            <person name="van Kan J.A.L."/>
            <person name="Grigoriev I.V."/>
            <person name="Debets A.J.M."/>
        </authorList>
    </citation>
    <scope>NUCLEOTIDE SEQUENCE [LARGE SCALE GENOMIC DNA]</scope>
    <source>
        <strain evidence="1 2">F11</strain>
    </source>
</reference>
<evidence type="ECO:0000313" key="2">
    <source>
        <dbReference type="Proteomes" id="UP000272025"/>
    </source>
</evidence>
<name>A0A3N2PSP0_SODAK</name>
<keyword evidence="2" id="KW-1185">Reference proteome</keyword>
<sequence>MRPVAPRCMHSAQRISRIAPATLRNAKRTPYYWTRAARIERLKQSLVVCNVNRPTFVKVAGGSTARGDDVMHAPLLSVSKMFRSLPTVVLGGLGLTGAQVGYGAKQVVKAGNCNTGTGPPQNIHELGASHRRATQAGKCRRLIFSFAGAHSRLPPHRRLCNRGEEFDFPDNLFKTSLA</sequence>
<evidence type="ECO:0000313" key="1">
    <source>
        <dbReference type="EMBL" id="ROT37498.1"/>
    </source>
</evidence>
<proteinExistence type="predicted"/>
<dbReference type="Proteomes" id="UP000272025">
    <property type="component" value="Unassembled WGS sequence"/>
</dbReference>
<dbReference type="RefSeq" id="XP_028465304.1">
    <property type="nucleotide sequence ID" value="XM_028614343.1"/>
</dbReference>
<dbReference type="GeneID" id="39582821"/>
<dbReference type="EMBL" id="ML119057">
    <property type="protein sequence ID" value="ROT37498.1"/>
    <property type="molecule type" value="Genomic_DNA"/>
</dbReference>
<organism evidence="1 2">
    <name type="scientific">Sodiomyces alkalinus (strain CBS 110278 / VKM F-3762 / F11)</name>
    <name type="common">Alkaliphilic filamentous fungus</name>
    <dbReference type="NCBI Taxonomy" id="1314773"/>
    <lineage>
        <taxon>Eukaryota</taxon>
        <taxon>Fungi</taxon>
        <taxon>Dikarya</taxon>
        <taxon>Ascomycota</taxon>
        <taxon>Pezizomycotina</taxon>
        <taxon>Sordariomycetes</taxon>
        <taxon>Hypocreomycetidae</taxon>
        <taxon>Glomerellales</taxon>
        <taxon>Plectosphaerellaceae</taxon>
        <taxon>Sodiomyces</taxon>
    </lineage>
</organism>
<dbReference type="AlphaFoldDB" id="A0A3N2PSP0"/>
<protein>
    <submittedName>
        <fullName evidence="1">Uncharacterized protein</fullName>
    </submittedName>
</protein>
<accession>A0A3N2PSP0</accession>